<dbReference type="AlphaFoldDB" id="A0A383CS95"/>
<evidence type="ECO:0000313" key="3">
    <source>
        <dbReference type="EMBL" id="SVE35062.1"/>
    </source>
</evidence>
<evidence type="ECO:0000256" key="1">
    <source>
        <dbReference type="SAM" id="Phobius"/>
    </source>
</evidence>
<feature type="transmembrane region" description="Helical" evidence="1">
    <location>
        <begin position="32"/>
        <end position="53"/>
    </location>
</feature>
<feature type="non-terminal residue" evidence="3">
    <location>
        <position position="149"/>
    </location>
</feature>
<organism evidence="3">
    <name type="scientific">marine metagenome</name>
    <dbReference type="NCBI Taxonomy" id="408172"/>
    <lineage>
        <taxon>unclassified sequences</taxon>
        <taxon>metagenomes</taxon>
        <taxon>ecological metagenomes</taxon>
    </lineage>
</organism>
<dbReference type="GO" id="GO:0015293">
    <property type="term" value="F:symporter activity"/>
    <property type="evidence" value="ECO:0007669"/>
    <property type="project" value="TreeGrafter"/>
</dbReference>
<gene>
    <name evidence="3" type="ORF">METZ01_LOCUS487916</name>
</gene>
<keyword evidence="1" id="KW-0472">Membrane</keyword>
<proteinExistence type="predicted"/>
<feature type="transmembrane region" description="Helical" evidence="1">
    <location>
        <begin position="101"/>
        <end position="124"/>
    </location>
</feature>
<dbReference type="EMBL" id="UINC01211243">
    <property type="protein sequence ID" value="SVE35062.1"/>
    <property type="molecule type" value="Genomic_DNA"/>
</dbReference>
<name>A0A383CS95_9ZZZZ</name>
<keyword evidence="1" id="KW-0812">Transmembrane</keyword>
<reference evidence="3" key="1">
    <citation type="submission" date="2018-05" db="EMBL/GenBank/DDBJ databases">
        <authorList>
            <person name="Lanie J.A."/>
            <person name="Ng W.-L."/>
            <person name="Kazmierczak K.M."/>
            <person name="Andrzejewski T.M."/>
            <person name="Davidsen T.M."/>
            <person name="Wayne K.J."/>
            <person name="Tettelin H."/>
            <person name="Glass J.I."/>
            <person name="Rusch D."/>
            <person name="Podicherti R."/>
            <person name="Tsui H.-C.T."/>
            <person name="Winkler M.E."/>
        </authorList>
    </citation>
    <scope>NUCLEOTIDE SEQUENCE</scope>
</reference>
<dbReference type="InterPro" id="IPR008276">
    <property type="entry name" value="C_nuclsd_transpt"/>
</dbReference>
<dbReference type="PANTHER" id="PTHR10590">
    <property type="entry name" value="SODIUM/NUCLEOSIDE COTRANSPORTER"/>
    <property type="match status" value="1"/>
</dbReference>
<sequence>MMEFIQPILGFFVLLFLGAIFSENIKEIKIKYVVIAVVIQVVLAFILINLTFISDFIDKYLASGVQKLKEANDYGTAFVFGYLSDGAPNAPFEVSNKANTFIFAFGGLTLIIVMSAISALLWHWRVIPILVNALAVIFKKPLDVGGPVG</sequence>
<feature type="domain" description="Concentrative nucleoside transporter N-terminal" evidence="2">
    <location>
        <begin position="9"/>
        <end position="83"/>
    </location>
</feature>
<dbReference type="InterPro" id="IPR002668">
    <property type="entry name" value="CNT_N_dom"/>
</dbReference>
<dbReference type="Pfam" id="PF01773">
    <property type="entry name" value="Nucleos_tra2_N"/>
    <property type="match status" value="1"/>
</dbReference>
<dbReference type="GO" id="GO:0005337">
    <property type="term" value="F:nucleoside transmembrane transporter activity"/>
    <property type="evidence" value="ECO:0007669"/>
    <property type="project" value="InterPro"/>
</dbReference>
<protein>
    <recommendedName>
        <fullName evidence="2">Concentrative nucleoside transporter N-terminal domain-containing protein</fullName>
    </recommendedName>
</protein>
<accession>A0A383CS95</accession>
<dbReference type="GO" id="GO:0005886">
    <property type="term" value="C:plasma membrane"/>
    <property type="evidence" value="ECO:0007669"/>
    <property type="project" value="TreeGrafter"/>
</dbReference>
<keyword evidence="1" id="KW-1133">Transmembrane helix</keyword>
<evidence type="ECO:0000259" key="2">
    <source>
        <dbReference type="Pfam" id="PF01773"/>
    </source>
</evidence>
<dbReference type="PANTHER" id="PTHR10590:SF4">
    <property type="entry name" value="SOLUTE CARRIER FAMILY 28 MEMBER 3"/>
    <property type="match status" value="1"/>
</dbReference>